<organism evidence="2 3">
    <name type="scientific">Paenibacillus nanensis</name>
    <dbReference type="NCBI Taxonomy" id="393251"/>
    <lineage>
        <taxon>Bacteria</taxon>
        <taxon>Bacillati</taxon>
        <taxon>Bacillota</taxon>
        <taxon>Bacilli</taxon>
        <taxon>Bacillales</taxon>
        <taxon>Paenibacillaceae</taxon>
        <taxon>Paenibacillus</taxon>
    </lineage>
</organism>
<dbReference type="Gene3D" id="3.40.630.30">
    <property type="match status" value="1"/>
</dbReference>
<dbReference type="InterPro" id="IPR051531">
    <property type="entry name" value="N-acetyltransferase"/>
</dbReference>
<proteinExistence type="predicted"/>
<dbReference type="RefSeq" id="WP_119602211.1">
    <property type="nucleotide sequence ID" value="NZ_QXQA01000016.1"/>
</dbReference>
<evidence type="ECO:0000313" key="2">
    <source>
        <dbReference type="EMBL" id="RIX50162.1"/>
    </source>
</evidence>
<reference evidence="2 3" key="1">
    <citation type="submission" date="2018-09" db="EMBL/GenBank/DDBJ databases">
        <title>Paenibacillus aracenensis nov. sp. isolated from a cave in southern Spain.</title>
        <authorList>
            <person name="Jurado V."/>
            <person name="Gutierrez-Patricio S."/>
            <person name="Gonzalez-Pimentel J.L."/>
            <person name="Miller A.Z."/>
            <person name="Laiz L."/>
            <person name="Saiz-Jimenez C."/>
        </authorList>
    </citation>
    <scope>NUCLEOTIDE SEQUENCE [LARGE SCALE GENOMIC DNA]</scope>
    <source>
        <strain evidence="2 3">DSM 22867</strain>
    </source>
</reference>
<dbReference type="PROSITE" id="PS51186">
    <property type="entry name" value="GNAT"/>
    <property type="match status" value="1"/>
</dbReference>
<feature type="domain" description="N-acetyltransferase" evidence="1">
    <location>
        <begin position="7"/>
        <end position="167"/>
    </location>
</feature>
<evidence type="ECO:0000259" key="1">
    <source>
        <dbReference type="PROSITE" id="PS51186"/>
    </source>
</evidence>
<keyword evidence="3" id="KW-1185">Reference proteome</keyword>
<dbReference type="InterPro" id="IPR016181">
    <property type="entry name" value="Acyl_CoA_acyltransferase"/>
</dbReference>
<evidence type="ECO:0000313" key="3">
    <source>
        <dbReference type="Proteomes" id="UP000266482"/>
    </source>
</evidence>
<dbReference type="EMBL" id="QXQA01000016">
    <property type="protein sequence ID" value="RIX50162.1"/>
    <property type="molecule type" value="Genomic_DNA"/>
</dbReference>
<dbReference type="InterPro" id="IPR000182">
    <property type="entry name" value="GNAT_dom"/>
</dbReference>
<dbReference type="PANTHER" id="PTHR43792">
    <property type="entry name" value="GNAT FAMILY, PUTATIVE (AFU_ORTHOLOGUE AFUA_3G00765)-RELATED-RELATED"/>
    <property type="match status" value="1"/>
</dbReference>
<dbReference type="OrthoDB" id="9798081at2"/>
<dbReference type="PANTHER" id="PTHR43792:SF1">
    <property type="entry name" value="N-ACETYLTRANSFERASE DOMAIN-CONTAINING PROTEIN"/>
    <property type="match status" value="1"/>
</dbReference>
<keyword evidence="2" id="KW-0808">Transferase</keyword>
<sequence length="167" mass="19225">MIATDKLLIRRYTPDDLPKLHALLSDPVTMQFWPAAFTFEQSEQWMTRNMESYSQGYGRMAVILRENQEIVGDAGLLKYEIDGVLENDLGYIISSAYWNRGFGFEAAEAVMKHGFEELGLKRICANMPVDHIASRKVAEKLGMTLEKQFLNRRNRNLPTCLYAIERN</sequence>
<dbReference type="SUPFAM" id="SSF55729">
    <property type="entry name" value="Acyl-CoA N-acyltransferases (Nat)"/>
    <property type="match status" value="1"/>
</dbReference>
<comment type="caution">
    <text evidence="2">The sequence shown here is derived from an EMBL/GenBank/DDBJ whole genome shotgun (WGS) entry which is preliminary data.</text>
</comment>
<dbReference type="AlphaFoldDB" id="A0A3A1USK4"/>
<dbReference type="GO" id="GO:0016747">
    <property type="term" value="F:acyltransferase activity, transferring groups other than amino-acyl groups"/>
    <property type="evidence" value="ECO:0007669"/>
    <property type="project" value="InterPro"/>
</dbReference>
<protein>
    <submittedName>
        <fullName evidence="2">N-acetyltransferase</fullName>
    </submittedName>
</protein>
<gene>
    <name evidence="2" type="ORF">D3P08_21680</name>
</gene>
<dbReference type="Pfam" id="PF13302">
    <property type="entry name" value="Acetyltransf_3"/>
    <property type="match status" value="1"/>
</dbReference>
<accession>A0A3A1USK4</accession>
<dbReference type="Proteomes" id="UP000266482">
    <property type="component" value="Unassembled WGS sequence"/>
</dbReference>
<name>A0A3A1USK4_9BACL</name>